<evidence type="ECO:0000259" key="5">
    <source>
        <dbReference type="Pfam" id="PF17678"/>
    </source>
</evidence>
<dbReference type="GO" id="GO:0005829">
    <property type="term" value="C:cytosol"/>
    <property type="evidence" value="ECO:0007669"/>
    <property type="project" value="TreeGrafter"/>
</dbReference>
<accession>A0A1N7AND9</accession>
<dbReference type="OrthoDB" id="9804511at2"/>
<dbReference type="Gene3D" id="3.30.2080.10">
    <property type="entry name" value="GH92 mannosidase domain"/>
    <property type="match status" value="1"/>
</dbReference>
<evidence type="ECO:0000256" key="1">
    <source>
        <dbReference type="ARBA" id="ARBA00001913"/>
    </source>
</evidence>
<dbReference type="InterPro" id="IPR050883">
    <property type="entry name" value="PNGase"/>
</dbReference>
<organism evidence="6 7">
    <name type="scientific">Maribacter ulvicola</name>
    <dbReference type="NCBI Taxonomy" id="228959"/>
    <lineage>
        <taxon>Bacteria</taxon>
        <taxon>Pseudomonadati</taxon>
        <taxon>Bacteroidota</taxon>
        <taxon>Flavobacteriia</taxon>
        <taxon>Flavobacteriales</taxon>
        <taxon>Flavobacteriaceae</taxon>
        <taxon>Maribacter</taxon>
    </lineage>
</organism>
<keyword evidence="3" id="KW-0106">Calcium</keyword>
<sequence>MFRYILPFLGLAFVCCEQPMPKQTTAKVNVLDHVDPFIGTGFHGHTFPGPVMPHGMVQLSPDTKLNGWDASSGYHYADSTIYGFSHTHLSGTGIGDMGDVLLLPFTGGITEQKPVAMFSKSNEHAKVGSYKVAFNNFDVEAELTATTRAGLHRYTFGAAKEKRVLLDVGHLLQESWGHGNVVNKLEIIDNRTIRGLKYTKGWADKHKVYFYAEFSSPFTIDKMIVDGSENSQDLKNYEGKDIFTYLSFAELKDDSALLIKVGISPIDINGAEKNLKAEVPHWNFDKVKKDNQEAWKKELERILITTSNKDRLTIFYTAMYHTMIAPMIYQDVDGRYRGMDKQIHTVEEGETNYTVYSLWDTFRALHPLMTIINEEKSIDWANNLLLKYEQGGLLPKWPLSANYTGTMIGYPATANLADILSKYPESIDKKKALQASLASAAYNPDIIKLGDEPRKHRLMPLHNKYINEGVHIPADKITKSISYGLENAYYDWCIMQLAKMSENDSIAAVFKDRSKNYARYFNEETGFMRGKNADGSWVTPFSPRYSEHEHSDYVEGNAWQWSWFVPHDVEGFVNLYGSKENFATKLDSLFTVSSEMEGEHISGDITGLIGQYAHGNEPSHHIAYLYNYIGQGWKTQEIVDKILNDFYTTQPDGIIGNEDCGQMSAWYILSSLGFYQVAPGNPTYTIGRPLFDDVSINLDNGKVFKIKIENNSNQNTYVQQIKLNGELLDTPFFQHDDIMNGGELMITMGTKPKMN</sequence>
<dbReference type="GO" id="GO:0000224">
    <property type="term" value="F:peptide-N4-(N-acetyl-beta-glucosaminyl)asparagine amidase activity"/>
    <property type="evidence" value="ECO:0007669"/>
    <property type="project" value="TreeGrafter"/>
</dbReference>
<dbReference type="Gene3D" id="1.20.1050.60">
    <property type="entry name" value="alpha-1,2-mannosidase"/>
    <property type="match status" value="1"/>
</dbReference>
<dbReference type="PANTHER" id="PTHR12143">
    <property type="entry name" value="PEPTIDE N-GLYCANASE PNGASE -RELATED"/>
    <property type="match status" value="1"/>
</dbReference>
<protein>
    <submittedName>
        <fullName evidence="6">Alpha-1,2-mannosidase, putative</fullName>
    </submittedName>
</protein>
<feature type="domain" description="Glycosyl hydrolase family 92 N-terminal" evidence="5">
    <location>
        <begin position="33"/>
        <end position="264"/>
    </location>
</feature>
<dbReference type="Proteomes" id="UP000186953">
    <property type="component" value="Unassembled WGS sequence"/>
</dbReference>
<dbReference type="Gene3D" id="2.70.98.10">
    <property type="match status" value="1"/>
</dbReference>
<dbReference type="RefSeq" id="WP_076551376.1">
    <property type="nucleotide sequence ID" value="NZ_FTMA01000013.1"/>
</dbReference>
<keyword evidence="7" id="KW-1185">Reference proteome</keyword>
<dbReference type="EMBL" id="FTMA01000013">
    <property type="protein sequence ID" value="SIR40565.1"/>
    <property type="molecule type" value="Genomic_DNA"/>
</dbReference>
<dbReference type="GO" id="GO:0006516">
    <property type="term" value="P:glycoprotein catabolic process"/>
    <property type="evidence" value="ECO:0007669"/>
    <property type="project" value="TreeGrafter"/>
</dbReference>
<dbReference type="InterPro" id="IPR005887">
    <property type="entry name" value="GH92_a_mannosidase_put"/>
</dbReference>
<evidence type="ECO:0000259" key="4">
    <source>
        <dbReference type="Pfam" id="PF07971"/>
    </source>
</evidence>
<dbReference type="GO" id="GO:0030246">
    <property type="term" value="F:carbohydrate binding"/>
    <property type="evidence" value="ECO:0007669"/>
    <property type="project" value="InterPro"/>
</dbReference>
<dbReference type="Pfam" id="PF17678">
    <property type="entry name" value="Glyco_hydro_92N"/>
    <property type="match status" value="1"/>
</dbReference>
<dbReference type="InterPro" id="IPR012939">
    <property type="entry name" value="Glyco_hydro_92"/>
</dbReference>
<dbReference type="SUPFAM" id="SSF48208">
    <property type="entry name" value="Six-hairpin glycosidases"/>
    <property type="match status" value="1"/>
</dbReference>
<dbReference type="InterPro" id="IPR041371">
    <property type="entry name" value="GH92_N"/>
</dbReference>
<gene>
    <name evidence="6" type="ORF">SAMN05421797_11314</name>
</gene>
<evidence type="ECO:0000256" key="2">
    <source>
        <dbReference type="ARBA" id="ARBA00011245"/>
    </source>
</evidence>
<comment type="subunit">
    <text evidence="2">Monomer.</text>
</comment>
<dbReference type="InterPro" id="IPR008928">
    <property type="entry name" value="6-hairpin_glycosidase_sf"/>
</dbReference>
<comment type="cofactor">
    <cofactor evidence="1">
        <name>Ca(2+)</name>
        <dbReference type="ChEBI" id="CHEBI:29108"/>
    </cofactor>
</comment>
<dbReference type="NCBIfam" id="TIGR01180">
    <property type="entry name" value="aman2_put"/>
    <property type="match status" value="1"/>
</dbReference>
<name>A0A1N7AND9_9FLAO</name>
<dbReference type="GO" id="GO:0005975">
    <property type="term" value="P:carbohydrate metabolic process"/>
    <property type="evidence" value="ECO:0007669"/>
    <property type="project" value="InterPro"/>
</dbReference>
<dbReference type="Pfam" id="PF07971">
    <property type="entry name" value="Glyco_hydro_92"/>
    <property type="match status" value="1"/>
</dbReference>
<feature type="domain" description="Glycosyl hydrolase family 92" evidence="4">
    <location>
        <begin position="270"/>
        <end position="749"/>
    </location>
</feature>
<reference evidence="7" key="1">
    <citation type="submission" date="2017-01" db="EMBL/GenBank/DDBJ databases">
        <authorList>
            <person name="Varghese N."/>
            <person name="Submissions S."/>
        </authorList>
    </citation>
    <scope>NUCLEOTIDE SEQUENCE [LARGE SCALE GENOMIC DNA]</scope>
    <source>
        <strain evidence="7">DSM 15366</strain>
    </source>
</reference>
<dbReference type="InterPro" id="IPR014718">
    <property type="entry name" value="GH-type_carb-bd"/>
</dbReference>
<evidence type="ECO:0000256" key="3">
    <source>
        <dbReference type="ARBA" id="ARBA00022837"/>
    </source>
</evidence>
<evidence type="ECO:0000313" key="7">
    <source>
        <dbReference type="Proteomes" id="UP000186953"/>
    </source>
</evidence>
<proteinExistence type="predicted"/>
<evidence type="ECO:0000313" key="6">
    <source>
        <dbReference type="EMBL" id="SIR40565.1"/>
    </source>
</evidence>
<dbReference type="AlphaFoldDB" id="A0A1N7AND9"/>
<dbReference type="Gene3D" id="1.20.1610.10">
    <property type="entry name" value="alpha-1,2-mannosidases domains"/>
    <property type="match status" value="1"/>
</dbReference>
<dbReference type="STRING" id="228959.SAMN05421797_11314"/>
<dbReference type="PANTHER" id="PTHR12143:SF39">
    <property type="entry name" value="SECRETED PROTEIN"/>
    <property type="match status" value="1"/>
</dbReference>
<dbReference type="FunFam" id="3.30.2080.10:FF:000001">
    <property type="entry name" value="Alpha-1,2-mannosidase subfamily"/>
    <property type="match status" value="1"/>
</dbReference>